<dbReference type="Proteomes" id="UP001215598">
    <property type="component" value="Unassembled WGS sequence"/>
</dbReference>
<evidence type="ECO:0000313" key="1">
    <source>
        <dbReference type="EMBL" id="KAJ7785772.1"/>
    </source>
</evidence>
<evidence type="ECO:0000313" key="2">
    <source>
        <dbReference type="Proteomes" id="UP001215598"/>
    </source>
</evidence>
<protein>
    <submittedName>
        <fullName evidence="1">Uncharacterized protein</fullName>
    </submittedName>
</protein>
<comment type="caution">
    <text evidence="1">The sequence shown here is derived from an EMBL/GenBank/DDBJ whole genome shotgun (WGS) entry which is preliminary data.</text>
</comment>
<keyword evidence="2" id="KW-1185">Reference proteome</keyword>
<proteinExistence type="predicted"/>
<dbReference type="EMBL" id="JARKIB010000001">
    <property type="protein sequence ID" value="KAJ7785772.1"/>
    <property type="molecule type" value="Genomic_DNA"/>
</dbReference>
<dbReference type="AlphaFoldDB" id="A0AAD7P324"/>
<name>A0AAD7P324_9AGAR</name>
<organism evidence="1 2">
    <name type="scientific">Mycena metata</name>
    <dbReference type="NCBI Taxonomy" id="1033252"/>
    <lineage>
        <taxon>Eukaryota</taxon>
        <taxon>Fungi</taxon>
        <taxon>Dikarya</taxon>
        <taxon>Basidiomycota</taxon>
        <taxon>Agaricomycotina</taxon>
        <taxon>Agaricomycetes</taxon>
        <taxon>Agaricomycetidae</taxon>
        <taxon>Agaricales</taxon>
        <taxon>Marasmiineae</taxon>
        <taxon>Mycenaceae</taxon>
        <taxon>Mycena</taxon>
    </lineage>
</organism>
<gene>
    <name evidence="1" type="ORF">B0H16DRAFT_1487971</name>
</gene>
<accession>A0AAD7P324</accession>
<sequence length="367" mass="40025">MLDAFKIKPFDLEPVYASWAGPRFLGDPKKDPPVDEWLQAIKSGCVEHNVPKEYWHTCAQHFMGDKAKGRLIELKKVMAQVHGGNYRWNWKKFKVAMRNMAWDIDTSETETVKVPSGPFWWLPKPTKTEASKSAEDDSPWIVCEEPAPMLSRSNTITRFFSKDPVPMPAPAADATRPLAGAGIVSEERTPSLTRSSTFSQFFSKDPVSLPTPPTPAAETERPLVGRATTVHSFWPARKDSKEVALVDNPVQRPVPRKAKSDGAVLSNLELSKALPALPNSEVRAPAWLLNATTALDFLHNEHPRVMTTLSAILIVAGTIPSLPMVAAGAGGAILASSTAHAVGAIAVGLGSWIKTQQELHDGKSDSK</sequence>
<reference evidence="1" key="1">
    <citation type="submission" date="2023-03" db="EMBL/GenBank/DDBJ databases">
        <title>Massive genome expansion in bonnet fungi (Mycena s.s.) driven by repeated elements and novel gene families across ecological guilds.</title>
        <authorList>
            <consortium name="Lawrence Berkeley National Laboratory"/>
            <person name="Harder C.B."/>
            <person name="Miyauchi S."/>
            <person name="Viragh M."/>
            <person name="Kuo A."/>
            <person name="Thoen E."/>
            <person name="Andreopoulos B."/>
            <person name="Lu D."/>
            <person name="Skrede I."/>
            <person name="Drula E."/>
            <person name="Henrissat B."/>
            <person name="Morin E."/>
            <person name="Kohler A."/>
            <person name="Barry K."/>
            <person name="LaButti K."/>
            <person name="Morin E."/>
            <person name="Salamov A."/>
            <person name="Lipzen A."/>
            <person name="Mereny Z."/>
            <person name="Hegedus B."/>
            <person name="Baldrian P."/>
            <person name="Stursova M."/>
            <person name="Weitz H."/>
            <person name="Taylor A."/>
            <person name="Grigoriev I.V."/>
            <person name="Nagy L.G."/>
            <person name="Martin F."/>
            <person name="Kauserud H."/>
        </authorList>
    </citation>
    <scope>NUCLEOTIDE SEQUENCE</scope>
    <source>
        <strain evidence="1">CBHHK182m</strain>
    </source>
</reference>